<name>A0AAD7XFZ0_9APHY</name>
<dbReference type="CDD" id="cd10208">
    <property type="entry name" value="ASKHA_NBD_ScArp9-like"/>
    <property type="match status" value="1"/>
</dbReference>
<dbReference type="SMART" id="SM00268">
    <property type="entry name" value="ACTIN"/>
    <property type="match status" value="1"/>
</dbReference>
<dbReference type="Pfam" id="PF00022">
    <property type="entry name" value="Actin"/>
    <property type="match status" value="1"/>
</dbReference>
<keyword evidence="4" id="KW-1185">Reference proteome</keyword>
<evidence type="ECO:0000313" key="3">
    <source>
        <dbReference type="EMBL" id="KAJ8489183.1"/>
    </source>
</evidence>
<dbReference type="Gene3D" id="3.90.640.10">
    <property type="entry name" value="Actin, Chain A, domain 4"/>
    <property type="match status" value="1"/>
</dbReference>
<evidence type="ECO:0000256" key="1">
    <source>
        <dbReference type="RuleBase" id="RU000487"/>
    </source>
</evidence>
<dbReference type="EMBL" id="JAPEVG010000052">
    <property type="protein sequence ID" value="KAJ8489183.1"/>
    <property type="molecule type" value="Genomic_DNA"/>
</dbReference>
<reference evidence="3" key="1">
    <citation type="submission" date="2022-11" db="EMBL/GenBank/DDBJ databases">
        <title>Genome Sequence of Cubamyces cubensis.</title>
        <authorList>
            <person name="Buettner E."/>
        </authorList>
    </citation>
    <scope>NUCLEOTIDE SEQUENCE</scope>
    <source>
        <strain evidence="3">MPL-01</strain>
    </source>
</reference>
<dbReference type="AlphaFoldDB" id="A0AAD7XFZ0"/>
<dbReference type="InterPro" id="IPR004000">
    <property type="entry name" value="Actin"/>
</dbReference>
<comment type="caution">
    <text evidence="3">The sequence shown here is derived from an EMBL/GenBank/DDBJ whole genome shotgun (WGS) entry which is preliminary data.</text>
</comment>
<dbReference type="SUPFAM" id="SSF53067">
    <property type="entry name" value="Actin-like ATPase domain"/>
    <property type="match status" value="2"/>
</dbReference>
<feature type="region of interest" description="Disordered" evidence="2">
    <location>
        <begin position="159"/>
        <end position="178"/>
    </location>
</feature>
<evidence type="ECO:0000313" key="4">
    <source>
        <dbReference type="Proteomes" id="UP001215151"/>
    </source>
</evidence>
<protein>
    <recommendedName>
        <fullName evidence="5">SWI/SNF and RSC complexes subunit arp9</fullName>
    </recommendedName>
</protein>
<gene>
    <name evidence="3" type="ORF">ONZ51_g3084</name>
</gene>
<organism evidence="3 4">
    <name type="scientific">Trametes cubensis</name>
    <dbReference type="NCBI Taxonomy" id="1111947"/>
    <lineage>
        <taxon>Eukaryota</taxon>
        <taxon>Fungi</taxon>
        <taxon>Dikarya</taxon>
        <taxon>Basidiomycota</taxon>
        <taxon>Agaricomycotina</taxon>
        <taxon>Agaricomycetes</taxon>
        <taxon>Polyporales</taxon>
        <taxon>Polyporaceae</taxon>
        <taxon>Trametes</taxon>
    </lineage>
</organism>
<dbReference type="Proteomes" id="UP001215151">
    <property type="component" value="Unassembled WGS sequence"/>
</dbReference>
<dbReference type="PANTHER" id="PTHR11937">
    <property type="entry name" value="ACTIN"/>
    <property type="match status" value="1"/>
</dbReference>
<dbReference type="Gene3D" id="3.30.420.40">
    <property type="match status" value="3"/>
</dbReference>
<sequence length="752" mass="82346">MHMVNSCSFPDPAALPAGELSDDLIIDFAKEAIHPNPLLTFIDIANSLILHLARRVVLYALPVLLYPDCSFSFGRNAYGLPEHFCSFHSEPLIVEGPRGYYILRTRWRPHPHPPESLQPLPEQPVPAYKLTSPVIRPAQVQRGRTPASLQNGRRGRWRRMNVGEDAPPPEEESLLPLPDLLPFNPRELPEITVRPRQLEPTLRLSRPQHMITPPVLEPEPPATIGYTAFAARYMELEKAGIIDGSGIWPGQKKADSKEGSAKRGAGLVNGSAKEAGIMSSTSFRDSTVVIIETSRTSIRAGIGLHDLLRLPTVDIPARVGLRRNALSQNGEEGPSSSKAPISTKVTDYLVGSQLEEALATDQDIAVYWPFANGDVSDFIQAEALWKYVLFNHLGLRRAQMESPVMLSVVAGLSRDAYERICQIFFERFNVAGFAILDRPMAQFYAVISGLQLSGVVVDIDLEHTDVTPISDGFPVHLARTVVPIGLNDCLAYLAHLFRSNTSVMSTLSPADNPLSEDALQEALVALARHVWESGLIKVLAEGEAARDLEDEGVTDIAAIVVAGKERAARAKEMEALDLVATEFRGKELTLGKERHRFCEPLFDPALLDGVPGVKEKEPKDLRLPLQTAVGEAVAKTEVDQRNYIWQGLFVTGAITNHIKGLGAALSARVSPYILSTSDPLNNEVQPRAVKTLRVPDYFAEYRDKGDGLAGFLGTSIVAKLSFNDSGGKNYVSKADYVSRGPRVILGMSPSLL</sequence>
<comment type="similarity">
    <text evidence="1">Belongs to the actin family.</text>
</comment>
<evidence type="ECO:0000256" key="2">
    <source>
        <dbReference type="SAM" id="MobiDB-lite"/>
    </source>
</evidence>
<feature type="unsure residue" description="I or L" evidence="3">
    <location>
        <position position="661"/>
    </location>
</feature>
<evidence type="ECO:0008006" key="5">
    <source>
        <dbReference type="Google" id="ProtNLM"/>
    </source>
</evidence>
<dbReference type="InterPro" id="IPR043129">
    <property type="entry name" value="ATPase_NBD"/>
</dbReference>
<proteinExistence type="inferred from homology"/>
<accession>A0AAD7XFZ0</accession>